<comment type="caution">
    <text evidence="1">The sequence shown here is derived from an EMBL/GenBank/DDBJ whole genome shotgun (WGS) entry which is preliminary data.</text>
</comment>
<keyword evidence="2" id="KW-1185">Reference proteome</keyword>
<proteinExistence type="predicted"/>
<accession>A0A6L5X4I3</accession>
<name>A0A6L5X4I3_9FIRM</name>
<organism evidence="1 2">
    <name type="scientific">Porcincola intestinalis</name>
    <dbReference type="NCBI Taxonomy" id="2606632"/>
    <lineage>
        <taxon>Bacteria</taxon>
        <taxon>Bacillati</taxon>
        <taxon>Bacillota</taxon>
        <taxon>Clostridia</taxon>
        <taxon>Lachnospirales</taxon>
        <taxon>Lachnospiraceae</taxon>
        <taxon>Porcincola</taxon>
    </lineage>
</organism>
<dbReference type="RefSeq" id="WP_154523944.1">
    <property type="nucleotide sequence ID" value="NZ_VULZ01000003.1"/>
</dbReference>
<reference evidence="1 2" key="1">
    <citation type="submission" date="2019-08" db="EMBL/GenBank/DDBJ databases">
        <title>In-depth cultivation of the pig gut microbiome towards novel bacterial diversity and tailored functional studies.</title>
        <authorList>
            <person name="Wylensek D."/>
            <person name="Hitch T.C.A."/>
            <person name="Clavel T."/>
        </authorList>
    </citation>
    <scope>NUCLEOTIDE SEQUENCE [LARGE SCALE GENOMIC DNA]</scope>
    <source>
        <strain evidence="1 2">Oil+RF-744-WCA-WT-11</strain>
    </source>
</reference>
<gene>
    <name evidence="1" type="ORF">FYJ35_04815</name>
</gene>
<dbReference type="Proteomes" id="UP000481852">
    <property type="component" value="Unassembled WGS sequence"/>
</dbReference>
<dbReference type="AlphaFoldDB" id="A0A6L5X4I3"/>
<sequence>MALKKQKRIPFICILVGMAFLGAGIFCRTTRVLSRWMIKKQIEQKYGIEDLQIINFAPVSGADQTAFRDYIDENGLDGAKLTNDIYTFSGNAFCTAERTPVRLSADTRRRQRTAL</sequence>
<protein>
    <submittedName>
        <fullName evidence="1">Uncharacterized protein</fullName>
    </submittedName>
</protein>
<dbReference type="EMBL" id="VULZ01000003">
    <property type="protein sequence ID" value="MSS14367.1"/>
    <property type="molecule type" value="Genomic_DNA"/>
</dbReference>
<evidence type="ECO:0000313" key="2">
    <source>
        <dbReference type="Proteomes" id="UP000481852"/>
    </source>
</evidence>
<evidence type="ECO:0000313" key="1">
    <source>
        <dbReference type="EMBL" id="MSS14367.1"/>
    </source>
</evidence>